<evidence type="ECO:0000256" key="1">
    <source>
        <dbReference type="SAM" id="MobiDB-lite"/>
    </source>
</evidence>
<protein>
    <recommendedName>
        <fullName evidence="2">DUF4283 domain-containing protein</fullName>
    </recommendedName>
</protein>
<evidence type="ECO:0000259" key="2">
    <source>
        <dbReference type="Pfam" id="PF14111"/>
    </source>
</evidence>
<proteinExistence type="predicted"/>
<sequence length="264" mass="30752">MQPPCPYHEQQHSGNEFGWTDSSDSDQSAEDYDGDLDMDASSKDALDLHALLARHGPILRANHANVAIQREYWNNCAIAYLLNYRKFSVRHLQHIIDTAWRVRGNVTVVGRDSYYFILHFDVPNDLVYICEEGLWAVEGALLILERWRANLVLHGLQLNFVSLWVQLHGLQLEYQYPNLAIQMGHMLGVYERIDWDAHIPRNIRFMRIRVRMNPWLPLIAGFMLRLDDGSRVWIQCRYERIHKVCTKCGMIGPLPALQDKITSR</sequence>
<name>A0A2N9EWA9_FAGSY</name>
<dbReference type="PANTHER" id="PTHR31286:SF178">
    <property type="entry name" value="DUF4283 DOMAIN-CONTAINING PROTEIN"/>
    <property type="match status" value="1"/>
</dbReference>
<dbReference type="Pfam" id="PF14111">
    <property type="entry name" value="DUF4283"/>
    <property type="match status" value="1"/>
</dbReference>
<organism evidence="3">
    <name type="scientific">Fagus sylvatica</name>
    <name type="common">Beechnut</name>
    <dbReference type="NCBI Taxonomy" id="28930"/>
    <lineage>
        <taxon>Eukaryota</taxon>
        <taxon>Viridiplantae</taxon>
        <taxon>Streptophyta</taxon>
        <taxon>Embryophyta</taxon>
        <taxon>Tracheophyta</taxon>
        <taxon>Spermatophyta</taxon>
        <taxon>Magnoliopsida</taxon>
        <taxon>eudicotyledons</taxon>
        <taxon>Gunneridae</taxon>
        <taxon>Pentapetalae</taxon>
        <taxon>rosids</taxon>
        <taxon>fabids</taxon>
        <taxon>Fagales</taxon>
        <taxon>Fagaceae</taxon>
        <taxon>Fagus</taxon>
    </lineage>
</organism>
<reference evidence="3" key="1">
    <citation type="submission" date="2018-02" db="EMBL/GenBank/DDBJ databases">
        <authorList>
            <person name="Cohen D.B."/>
            <person name="Kent A.D."/>
        </authorList>
    </citation>
    <scope>NUCLEOTIDE SEQUENCE</scope>
</reference>
<evidence type="ECO:0000313" key="3">
    <source>
        <dbReference type="EMBL" id="SPC79115.1"/>
    </source>
</evidence>
<dbReference type="InterPro" id="IPR040256">
    <property type="entry name" value="At4g02000-like"/>
</dbReference>
<gene>
    <name evidence="3" type="ORF">FSB_LOCUS6997</name>
</gene>
<feature type="domain" description="DUF4283" evidence="2">
    <location>
        <begin position="71"/>
        <end position="150"/>
    </location>
</feature>
<dbReference type="InterPro" id="IPR025558">
    <property type="entry name" value="DUF4283"/>
</dbReference>
<dbReference type="EMBL" id="OIVN01000369">
    <property type="protein sequence ID" value="SPC79115.1"/>
    <property type="molecule type" value="Genomic_DNA"/>
</dbReference>
<dbReference type="AlphaFoldDB" id="A0A2N9EWA9"/>
<feature type="region of interest" description="Disordered" evidence="1">
    <location>
        <begin position="1"/>
        <end position="34"/>
    </location>
</feature>
<accession>A0A2N9EWA9</accession>
<dbReference type="PANTHER" id="PTHR31286">
    <property type="entry name" value="GLYCINE-RICH CELL WALL STRUCTURAL PROTEIN 1.8-LIKE"/>
    <property type="match status" value="1"/>
</dbReference>
<feature type="compositionally biased region" description="Acidic residues" evidence="1">
    <location>
        <begin position="23"/>
        <end position="34"/>
    </location>
</feature>